<reference evidence="1 2" key="1">
    <citation type="journal article" date="2020" name="Nature">
        <title>Six reference-quality genomes reveal evolution of bat adaptations.</title>
        <authorList>
            <person name="Jebb D."/>
            <person name="Huang Z."/>
            <person name="Pippel M."/>
            <person name="Hughes G.M."/>
            <person name="Lavrichenko K."/>
            <person name="Devanna P."/>
            <person name="Winkler S."/>
            <person name="Jermiin L.S."/>
            <person name="Skirmuntt E.C."/>
            <person name="Katzourakis A."/>
            <person name="Burkitt-Gray L."/>
            <person name="Ray D.A."/>
            <person name="Sullivan K.A.M."/>
            <person name="Roscito J.G."/>
            <person name="Kirilenko B.M."/>
            <person name="Davalos L.M."/>
            <person name="Corthals A.P."/>
            <person name="Power M.L."/>
            <person name="Jones G."/>
            <person name="Ransome R.D."/>
            <person name="Dechmann D.K.N."/>
            <person name="Locatelli A.G."/>
            <person name="Puechmaille S.J."/>
            <person name="Fedrigo O."/>
            <person name="Jarvis E.D."/>
            <person name="Hiller M."/>
            <person name="Vernes S.C."/>
            <person name="Myers E.W."/>
            <person name="Teeling E.C."/>
        </authorList>
    </citation>
    <scope>NUCLEOTIDE SEQUENCE [LARGE SCALE GENOMIC DNA]</scope>
    <source>
        <strain evidence="1">MPipKuh1</strain>
        <tissue evidence="1">Flight muscle</tissue>
    </source>
</reference>
<organism evidence="1 2">
    <name type="scientific">Pipistrellus kuhlii</name>
    <name type="common">Kuhl's pipistrelle</name>
    <dbReference type="NCBI Taxonomy" id="59472"/>
    <lineage>
        <taxon>Eukaryota</taxon>
        <taxon>Metazoa</taxon>
        <taxon>Chordata</taxon>
        <taxon>Craniata</taxon>
        <taxon>Vertebrata</taxon>
        <taxon>Euteleostomi</taxon>
        <taxon>Mammalia</taxon>
        <taxon>Eutheria</taxon>
        <taxon>Laurasiatheria</taxon>
        <taxon>Chiroptera</taxon>
        <taxon>Yangochiroptera</taxon>
        <taxon>Vespertilionidae</taxon>
        <taxon>Pipistrellus</taxon>
    </lineage>
</organism>
<protein>
    <submittedName>
        <fullName evidence="1">ETS proto-oncogene 1, transcription factor</fullName>
    </submittedName>
</protein>
<dbReference type="AlphaFoldDB" id="A0A7J7UFM1"/>
<name>A0A7J7UFM1_PIPKU</name>
<gene>
    <name evidence="1" type="ORF">mPipKuh1_004589</name>
</gene>
<proteinExistence type="predicted"/>
<accession>A0A7J7UFM1</accession>
<dbReference type="Proteomes" id="UP000558488">
    <property type="component" value="Unassembled WGS sequence"/>
</dbReference>
<dbReference type="EMBL" id="JACAGB010000020">
    <property type="protein sequence ID" value="KAF6311727.1"/>
    <property type="molecule type" value="Genomic_DNA"/>
</dbReference>
<sequence>MSYFVDSAVSGPAPYPAARPMVARQGVLNSYEDSPMACGFQSNHHPPRTCYSFWEEMATQEVPTGLEHCGSEMPLLLALQAL</sequence>
<evidence type="ECO:0000313" key="2">
    <source>
        <dbReference type="Proteomes" id="UP000558488"/>
    </source>
</evidence>
<evidence type="ECO:0000313" key="1">
    <source>
        <dbReference type="EMBL" id="KAF6311727.1"/>
    </source>
</evidence>
<comment type="caution">
    <text evidence="1">The sequence shown here is derived from an EMBL/GenBank/DDBJ whole genome shotgun (WGS) entry which is preliminary data.</text>
</comment>
<keyword evidence="2" id="KW-1185">Reference proteome</keyword>